<keyword evidence="1" id="KW-0472">Membrane</keyword>
<sequence length="204" mass="22455">MKGVEIYRFAIIGLGGLFGLGVVASFAMTADTYLMKPVTQFVWREQGTGSSCNATVLKEAAISQARLIDFASDAAVAVNSYDYYNQATIIGSALRQYFTPSGQNSYVQEVNRTGSPIAFRENFVTQTAYRSGVPNIKEVGFLQGRRFWRVEVPIVQFQQSNVDTRRSDILLTMLIVALRPSEANPNGIGIDSISATQNFNKNES</sequence>
<dbReference type="AlphaFoldDB" id="A0A7L5BSA5"/>
<dbReference type="EMBL" id="CP048639">
    <property type="protein sequence ID" value="QIB41596.1"/>
    <property type="molecule type" value="Genomic_DNA"/>
</dbReference>
<evidence type="ECO:0000313" key="2">
    <source>
        <dbReference type="EMBL" id="QIB41596.1"/>
    </source>
</evidence>
<evidence type="ECO:0000313" key="3">
    <source>
        <dbReference type="Proteomes" id="UP000464865"/>
    </source>
</evidence>
<geneLocation type="plasmid" evidence="2 3">
    <name>p7</name>
</geneLocation>
<dbReference type="RefSeq" id="WP_130519725.1">
    <property type="nucleotide sequence ID" value="NZ_CP048639.1"/>
</dbReference>
<gene>
    <name evidence="2" type="ORF">G3A56_27780</name>
</gene>
<keyword evidence="1" id="KW-0812">Transmembrane</keyword>
<keyword evidence="1" id="KW-1133">Transmembrane helix</keyword>
<dbReference type="CDD" id="cd16385">
    <property type="entry name" value="IcmL"/>
    <property type="match status" value="1"/>
</dbReference>
<dbReference type="Pfam" id="PF11393">
    <property type="entry name" value="T4BSS_DotI_IcmL"/>
    <property type="match status" value="1"/>
</dbReference>
<protein>
    <submittedName>
        <fullName evidence="2">Uncharacterized protein</fullName>
    </submittedName>
</protein>
<keyword evidence="3" id="KW-1185">Reference proteome</keyword>
<dbReference type="InterPro" id="IPR021055">
    <property type="entry name" value="T4BSS_IcmL/DotI"/>
</dbReference>
<name>A0A7L5BSA5_9HYPH</name>
<reference evidence="2 3" key="1">
    <citation type="submission" date="2020-02" db="EMBL/GenBank/DDBJ databases">
        <title>Plant-Promoting Endophytic Bacterium Rhizobium oryzihabitans sp. nov., Isolated from the Root of Rice.</title>
        <authorList>
            <person name="zhao J."/>
            <person name="Zhang G."/>
        </authorList>
    </citation>
    <scope>NUCLEOTIDE SEQUENCE [LARGE SCALE GENOMIC DNA]</scope>
    <source>
        <strain evidence="2 3">M15</strain>
        <plasmid evidence="2 3">p7</plasmid>
    </source>
</reference>
<evidence type="ECO:0000256" key="1">
    <source>
        <dbReference type="SAM" id="Phobius"/>
    </source>
</evidence>
<organism evidence="2 3">
    <name type="scientific">Rhizobium oryzihabitans</name>
    <dbReference type="NCBI Taxonomy" id="2267833"/>
    <lineage>
        <taxon>Bacteria</taxon>
        <taxon>Pseudomonadati</taxon>
        <taxon>Pseudomonadota</taxon>
        <taxon>Alphaproteobacteria</taxon>
        <taxon>Hyphomicrobiales</taxon>
        <taxon>Rhizobiaceae</taxon>
        <taxon>Rhizobium/Agrobacterium group</taxon>
        <taxon>Rhizobium</taxon>
    </lineage>
</organism>
<feature type="transmembrane region" description="Helical" evidence="1">
    <location>
        <begin position="6"/>
        <end position="27"/>
    </location>
</feature>
<dbReference type="KEGG" id="roy:G3A56_27780"/>
<proteinExistence type="predicted"/>
<accession>A0A7L5BSA5</accession>
<keyword evidence="2" id="KW-0614">Plasmid</keyword>
<dbReference type="Proteomes" id="UP000464865">
    <property type="component" value="Plasmid p7"/>
</dbReference>